<feature type="transmembrane region" description="Helical" evidence="1">
    <location>
        <begin position="210"/>
        <end position="230"/>
    </location>
</feature>
<name>A0ABS3LFW0_9ENTE</name>
<gene>
    <name evidence="3" type="ORF">JZO70_17165</name>
</gene>
<keyword evidence="1" id="KW-0472">Membrane</keyword>
<dbReference type="EMBL" id="JAFREM010000028">
    <property type="protein sequence ID" value="MBO1307908.1"/>
    <property type="molecule type" value="Genomic_DNA"/>
</dbReference>
<accession>A0ABS3LFW0</accession>
<feature type="transmembrane region" description="Helical" evidence="1">
    <location>
        <begin position="311"/>
        <end position="329"/>
    </location>
</feature>
<keyword evidence="3" id="KW-0645">Protease</keyword>
<dbReference type="PANTHER" id="PTHR36844">
    <property type="entry name" value="PROTEASE PRSW"/>
    <property type="match status" value="1"/>
</dbReference>
<proteinExistence type="predicted"/>
<feature type="transmembrane region" description="Helical" evidence="1">
    <location>
        <begin position="274"/>
        <end position="299"/>
    </location>
</feature>
<dbReference type="Proteomes" id="UP000664601">
    <property type="component" value="Unassembled WGS sequence"/>
</dbReference>
<feature type="transmembrane region" description="Helical" evidence="1">
    <location>
        <begin position="110"/>
        <end position="132"/>
    </location>
</feature>
<dbReference type="GO" id="GO:0008237">
    <property type="term" value="F:metallopeptidase activity"/>
    <property type="evidence" value="ECO:0007669"/>
    <property type="project" value="UniProtKB-KW"/>
</dbReference>
<comment type="caution">
    <text evidence="3">The sequence shown here is derived from an EMBL/GenBank/DDBJ whole genome shotgun (WGS) entry which is preliminary data.</text>
</comment>
<protein>
    <submittedName>
        <fullName evidence="3">PrsW family intramembrane metalloprotease</fullName>
    </submittedName>
</protein>
<keyword evidence="1" id="KW-1133">Transmembrane helix</keyword>
<reference evidence="3 4" key="1">
    <citation type="submission" date="2021-03" db="EMBL/GenBank/DDBJ databases">
        <title>Enterococcal diversity collection.</title>
        <authorList>
            <person name="Gilmore M.S."/>
            <person name="Schwartzman J."/>
            <person name="Van Tyne D."/>
            <person name="Martin M."/>
            <person name="Earl A.M."/>
            <person name="Manson A.L."/>
            <person name="Straub T."/>
            <person name="Salamzade R."/>
            <person name="Saavedra J."/>
            <person name="Lebreton F."/>
            <person name="Prichula J."/>
            <person name="Schaufler K."/>
            <person name="Gaca A."/>
            <person name="Sgardioli B."/>
            <person name="Wagenaar J."/>
            <person name="Strong T."/>
        </authorList>
    </citation>
    <scope>NUCLEOTIDE SEQUENCE [LARGE SCALE GENOMIC DNA]</scope>
    <source>
        <strain evidence="3 4">669A</strain>
    </source>
</reference>
<evidence type="ECO:0000259" key="2">
    <source>
        <dbReference type="Pfam" id="PF13240"/>
    </source>
</evidence>
<feature type="transmembrane region" description="Helical" evidence="1">
    <location>
        <begin position="341"/>
        <end position="362"/>
    </location>
</feature>
<dbReference type="InterPro" id="IPR026898">
    <property type="entry name" value="PrsW"/>
</dbReference>
<evidence type="ECO:0000256" key="1">
    <source>
        <dbReference type="SAM" id="Phobius"/>
    </source>
</evidence>
<organism evidence="3 4">
    <name type="scientific">Candidatus Enterococcus moelleringii</name>
    <dbReference type="NCBI Taxonomy" id="2815325"/>
    <lineage>
        <taxon>Bacteria</taxon>
        <taxon>Bacillati</taxon>
        <taxon>Bacillota</taxon>
        <taxon>Bacilli</taxon>
        <taxon>Lactobacillales</taxon>
        <taxon>Enterococcaceae</taxon>
        <taxon>Enterococcus</taxon>
    </lineage>
</organism>
<feature type="transmembrane region" description="Helical" evidence="1">
    <location>
        <begin position="237"/>
        <end position="254"/>
    </location>
</feature>
<keyword evidence="3" id="KW-0378">Hydrolase</keyword>
<dbReference type="RefSeq" id="WP_207674894.1">
    <property type="nucleotide sequence ID" value="NZ_JAFREM010000028.1"/>
</dbReference>
<feature type="transmembrane region" description="Helical" evidence="1">
    <location>
        <begin position="138"/>
        <end position="158"/>
    </location>
</feature>
<evidence type="ECO:0000313" key="3">
    <source>
        <dbReference type="EMBL" id="MBO1307908.1"/>
    </source>
</evidence>
<keyword evidence="4" id="KW-1185">Reference proteome</keyword>
<sequence>MKFCPNCGNQLGEQAKFCGKCGSALPASEPSMTAMSPEAVKKKGLFNEATRAIGKYAGEEDGLKIDLNQLFSEVAKKHTNEEAEKIFIAGTKQTTPDISKVSGDWSKPWLFSRIFIAALIVFGALLLAVVNFENTNAIPGLIIIGAFAVPFSVLIFFFETNVYQNISIFEVIKIFFIGGVISILSTLFLYEFVSFSDEATYFGVMTVTDAFLVSIVEELGKAVIVVYFINKYKINKILNGLLIGAAVGAGFAAFETSGYVFTELLGYGDVVGLIILRGWMSVGTHLAWSAIIGGAVIVVKKTNSFDINQLFDTRFIFFFASAVVLHGVWDMGIVLLNSELLIYVLLIVAAWIELFILMSAGLKEVNQFRQIKNYEEME</sequence>
<evidence type="ECO:0000313" key="4">
    <source>
        <dbReference type="Proteomes" id="UP000664601"/>
    </source>
</evidence>
<feature type="domain" description="Zinc-ribbon" evidence="2">
    <location>
        <begin position="3"/>
        <end position="25"/>
    </location>
</feature>
<dbReference type="PANTHER" id="PTHR36844:SF1">
    <property type="entry name" value="PROTEASE PRSW"/>
    <property type="match status" value="1"/>
</dbReference>
<feature type="transmembrane region" description="Helical" evidence="1">
    <location>
        <begin position="170"/>
        <end position="190"/>
    </location>
</feature>
<dbReference type="Pfam" id="PF13240">
    <property type="entry name" value="Zn_Ribbon_1"/>
    <property type="match status" value="1"/>
</dbReference>
<dbReference type="Pfam" id="PF13367">
    <property type="entry name" value="PrsW-protease"/>
    <property type="match status" value="1"/>
</dbReference>
<keyword evidence="1" id="KW-0812">Transmembrane</keyword>
<keyword evidence="3" id="KW-0482">Metalloprotease</keyword>
<dbReference type="InterPro" id="IPR026870">
    <property type="entry name" value="Zinc_ribbon_dom"/>
</dbReference>